<dbReference type="CDD" id="cd00833">
    <property type="entry name" value="PKS"/>
    <property type="match status" value="1"/>
</dbReference>
<dbReference type="InterPro" id="IPR013968">
    <property type="entry name" value="PKS_KR"/>
</dbReference>
<organism evidence="10 11">
    <name type="scientific">Streptomyces formicae</name>
    <dbReference type="NCBI Taxonomy" id="1616117"/>
    <lineage>
        <taxon>Bacteria</taxon>
        <taxon>Bacillati</taxon>
        <taxon>Actinomycetota</taxon>
        <taxon>Actinomycetes</taxon>
        <taxon>Kitasatosporales</taxon>
        <taxon>Streptomycetaceae</taxon>
        <taxon>Streptomyces</taxon>
    </lineage>
</organism>
<dbReference type="SUPFAM" id="SSF52151">
    <property type="entry name" value="FabD/lysophospholipase-like"/>
    <property type="match status" value="1"/>
</dbReference>
<dbReference type="SMART" id="SM00822">
    <property type="entry name" value="PKS_KR"/>
    <property type="match status" value="1"/>
</dbReference>
<dbReference type="GO" id="GO:0031177">
    <property type="term" value="F:phosphopantetheine binding"/>
    <property type="evidence" value="ECO:0007669"/>
    <property type="project" value="InterPro"/>
</dbReference>
<keyword evidence="5" id="KW-0045">Antibiotic biosynthesis</keyword>
<dbReference type="SUPFAM" id="SSF51735">
    <property type="entry name" value="NAD(P)-binding Rossmann-fold domains"/>
    <property type="match status" value="2"/>
</dbReference>
<evidence type="ECO:0000313" key="11">
    <source>
        <dbReference type="Proteomes" id="UP000221011"/>
    </source>
</evidence>
<dbReference type="KEGG" id="sfk:KY5_1201"/>
<evidence type="ECO:0000256" key="5">
    <source>
        <dbReference type="ARBA" id="ARBA00023194"/>
    </source>
</evidence>
<dbReference type="Gene3D" id="6.10.140.1830">
    <property type="match status" value="1"/>
</dbReference>
<keyword evidence="3" id="KW-0597">Phosphoprotein</keyword>
<dbReference type="Pfam" id="PF08659">
    <property type="entry name" value="KR"/>
    <property type="match status" value="1"/>
</dbReference>
<dbReference type="SMART" id="SM00825">
    <property type="entry name" value="PKS_KS"/>
    <property type="match status" value="1"/>
</dbReference>
<dbReference type="Pfam" id="PF02801">
    <property type="entry name" value="Ketoacyl-synt_C"/>
    <property type="match status" value="1"/>
</dbReference>
<dbReference type="InterPro" id="IPR050091">
    <property type="entry name" value="PKS_NRPS_Biosynth_Enz"/>
</dbReference>
<evidence type="ECO:0000256" key="3">
    <source>
        <dbReference type="ARBA" id="ARBA00022553"/>
    </source>
</evidence>
<dbReference type="FunFam" id="3.40.366.10:FF:000002">
    <property type="entry name" value="Probable polyketide synthase 2"/>
    <property type="match status" value="1"/>
</dbReference>
<dbReference type="SUPFAM" id="SSF55048">
    <property type="entry name" value="Probable ACP-binding domain of malonyl-CoA ACP transacylase"/>
    <property type="match status" value="1"/>
</dbReference>
<dbReference type="InterPro" id="IPR014043">
    <property type="entry name" value="Acyl_transferase_dom"/>
</dbReference>
<dbReference type="InterPro" id="IPR001227">
    <property type="entry name" value="Ac_transferase_dom_sf"/>
</dbReference>
<evidence type="ECO:0000256" key="2">
    <source>
        <dbReference type="ARBA" id="ARBA00022450"/>
    </source>
</evidence>
<dbReference type="InterPro" id="IPR014030">
    <property type="entry name" value="Ketoacyl_synth_N"/>
</dbReference>
<dbReference type="Pfam" id="PF16197">
    <property type="entry name" value="KAsynt_C_assoc"/>
    <property type="match status" value="1"/>
</dbReference>
<keyword evidence="11" id="KW-1185">Reference proteome</keyword>
<dbReference type="FunFam" id="3.40.47.10:FF:000019">
    <property type="entry name" value="Polyketide synthase type I"/>
    <property type="match status" value="1"/>
</dbReference>
<evidence type="ECO:0000256" key="7">
    <source>
        <dbReference type="ARBA" id="ARBA00023315"/>
    </source>
</evidence>
<keyword evidence="4 10" id="KW-0808">Transferase</keyword>
<dbReference type="InterPro" id="IPR016039">
    <property type="entry name" value="Thiolase-like"/>
</dbReference>
<dbReference type="PROSITE" id="PS00606">
    <property type="entry name" value="KS3_1"/>
    <property type="match status" value="1"/>
</dbReference>
<dbReference type="GO" id="GO:0033068">
    <property type="term" value="P:macrolide biosynthetic process"/>
    <property type="evidence" value="ECO:0007669"/>
    <property type="project" value="UniProtKB-ARBA"/>
</dbReference>
<dbReference type="Gene3D" id="3.40.50.720">
    <property type="entry name" value="NAD(P)-binding Rossmann-like Domain"/>
    <property type="match status" value="1"/>
</dbReference>
<dbReference type="SMART" id="SM00823">
    <property type="entry name" value="PKS_PP"/>
    <property type="match status" value="1"/>
</dbReference>
<dbReference type="CDD" id="cd08952">
    <property type="entry name" value="KR_1_SDR_x"/>
    <property type="match status" value="1"/>
</dbReference>
<dbReference type="SUPFAM" id="SSF101173">
    <property type="entry name" value="Docking domain B of the erythromycin polyketide synthase (DEBS)"/>
    <property type="match status" value="1"/>
</dbReference>
<dbReference type="PANTHER" id="PTHR43775:SF51">
    <property type="entry name" value="INACTIVE PHENOLPHTHIOCEROL SYNTHESIS POLYKETIDE SYNTHASE TYPE I PKS1-RELATED"/>
    <property type="match status" value="1"/>
</dbReference>
<dbReference type="GO" id="GO:0004314">
    <property type="term" value="F:[acyl-carrier-protein] S-malonyltransferase activity"/>
    <property type="evidence" value="ECO:0007669"/>
    <property type="project" value="UniProtKB-EC"/>
</dbReference>
<dbReference type="PROSITE" id="PS52004">
    <property type="entry name" value="KS3_2"/>
    <property type="match status" value="1"/>
</dbReference>
<evidence type="ECO:0000259" key="9">
    <source>
        <dbReference type="PROSITE" id="PS52004"/>
    </source>
</evidence>
<reference evidence="10 11" key="1">
    <citation type="submission" date="2017-08" db="EMBL/GenBank/DDBJ databases">
        <title>Complete Genome Sequence of Streptomyces formicae KY5, the formicamycin producer.</title>
        <authorList>
            <person name="Holmes N.A."/>
            <person name="Devine R."/>
            <person name="Qin Z."/>
            <person name="Seipke R.F."/>
            <person name="Wilkinson B."/>
            <person name="Hutchings M.I."/>
        </authorList>
    </citation>
    <scope>NUCLEOTIDE SEQUENCE [LARGE SCALE GENOMIC DNA]</scope>
    <source>
        <strain evidence="10 11">KY5</strain>
    </source>
</reference>
<dbReference type="InterPro" id="IPR032821">
    <property type="entry name" value="PKS_assoc"/>
</dbReference>
<feature type="domain" description="Ketosynthase family 3 (KS3)" evidence="9">
    <location>
        <begin position="46"/>
        <end position="473"/>
    </location>
</feature>
<evidence type="ECO:0000256" key="1">
    <source>
        <dbReference type="ARBA" id="ARBA00001957"/>
    </source>
</evidence>
<dbReference type="InterPro" id="IPR036291">
    <property type="entry name" value="NAD(P)-bd_dom_sf"/>
</dbReference>
<dbReference type="InterPro" id="IPR036736">
    <property type="entry name" value="ACP-like_sf"/>
</dbReference>
<dbReference type="PANTHER" id="PTHR43775">
    <property type="entry name" value="FATTY ACID SYNTHASE"/>
    <property type="match status" value="1"/>
</dbReference>
<dbReference type="InterPro" id="IPR020841">
    <property type="entry name" value="PKS_Beta-ketoAc_synthase_dom"/>
</dbReference>
<dbReference type="Gene3D" id="3.40.366.10">
    <property type="entry name" value="Malonyl-Coenzyme A Acyl Carrier Protein, domain 2"/>
    <property type="match status" value="1"/>
</dbReference>
<keyword evidence="2" id="KW-0596">Phosphopantetheine</keyword>
<proteinExistence type="predicted"/>
<dbReference type="GO" id="GO:0004312">
    <property type="term" value="F:fatty acid synthase activity"/>
    <property type="evidence" value="ECO:0007669"/>
    <property type="project" value="TreeGrafter"/>
</dbReference>
<dbReference type="InterPro" id="IPR009081">
    <property type="entry name" value="PP-bd_ACP"/>
</dbReference>
<dbReference type="EMBL" id="CP022685">
    <property type="protein sequence ID" value="ATL26219.1"/>
    <property type="molecule type" value="Genomic_DNA"/>
</dbReference>
<comment type="cofactor">
    <cofactor evidence="1">
        <name>pantetheine 4'-phosphate</name>
        <dbReference type="ChEBI" id="CHEBI:47942"/>
    </cofactor>
</comment>
<dbReference type="GO" id="GO:0006633">
    <property type="term" value="P:fatty acid biosynthetic process"/>
    <property type="evidence" value="ECO:0007669"/>
    <property type="project" value="InterPro"/>
</dbReference>
<evidence type="ECO:0000256" key="4">
    <source>
        <dbReference type="ARBA" id="ARBA00022679"/>
    </source>
</evidence>
<dbReference type="InterPro" id="IPR016036">
    <property type="entry name" value="Malonyl_transacylase_ACP-bd"/>
</dbReference>
<protein>
    <submittedName>
        <fullName evidence="10">Malonyl CoA-acyl carrier protein transacylase</fullName>
        <ecNumber evidence="10">2.3.1.39</ecNumber>
    </submittedName>
</protein>
<dbReference type="Gene3D" id="3.40.47.10">
    <property type="match status" value="1"/>
</dbReference>
<evidence type="ECO:0000313" key="10">
    <source>
        <dbReference type="EMBL" id="ATL26219.1"/>
    </source>
</evidence>
<dbReference type="Proteomes" id="UP000221011">
    <property type="component" value="Chromosome"/>
</dbReference>
<dbReference type="GO" id="GO:0004315">
    <property type="term" value="F:3-oxoacyl-[acyl-carrier-protein] synthase activity"/>
    <property type="evidence" value="ECO:0007669"/>
    <property type="project" value="InterPro"/>
</dbReference>
<dbReference type="InterPro" id="IPR015083">
    <property type="entry name" value="NorB/c/GfsB-D-like_docking"/>
</dbReference>
<dbReference type="Pfam" id="PF00698">
    <property type="entry name" value="Acyl_transf_1"/>
    <property type="match status" value="1"/>
</dbReference>
<dbReference type="InterPro" id="IPR041618">
    <property type="entry name" value="PKS_DE"/>
</dbReference>
<dbReference type="SUPFAM" id="SSF47336">
    <property type="entry name" value="ACP-like"/>
    <property type="match status" value="1"/>
</dbReference>
<dbReference type="Pfam" id="PF00109">
    <property type="entry name" value="ketoacyl-synt"/>
    <property type="match status" value="1"/>
</dbReference>
<dbReference type="Pfam" id="PF08990">
    <property type="entry name" value="Docking"/>
    <property type="match status" value="1"/>
</dbReference>
<dbReference type="NCBIfam" id="NF045894">
    <property type="entry name" value="PKS_plus_SDR"/>
    <property type="match status" value="1"/>
</dbReference>
<feature type="domain" description="Carrier" evidence="8">
    <location>
        <begin position="1503"/>
        <end position="1581"/>
    </location>
</feature>
<dbReference type="InterPro" id="IPR057326">
    <property type="entry name" value="KR_dom"/>
</dbReference>
<keyword evidence="7 10" id="KW-0012">Acyltransferase</keyword>
<dbReference type="InterPro" id="IPR014031">
    <property type="entry name" value="Ketoacyl_synth_C"/>
</dbReference>
<dbReference type="InterPro" id="IPR020806">
    <property type="entry name" value="PKS_PP-bd"/>
</dbReference>
<gene>
    <name evidence="10" type="ORF">KY5_1201</name>
</gene>
<dbReference type="SUPFAM" id="SSF53901">
    <property type="entry name" value="Thiolase-like"/>
    <property type="match status" value="1"/>
</dbReference>
<dbReference type="EC" id="2.3.1.39" evidence="10"/>
<dbReference type="PROSITE" id="PS50075">
    <property type="entry name" value="CARRIER"/>
    <property type="match status" value="1"/>
</dbReference>
<dbReference type="Pfam" id="PF18369">
    <property type="entry name" value="PKS_DE"/>
    <property type="match status" value="1"/>
</dbReference>
<dbReference type="InterPro" id="IPR036299">
    <property type="entry name" value="Polyketide_synth_docking_sf"/>
</dbReference>
<dbReference type="SMART" id="SM00827">
    <property type="entry name" value="PKS_AT"/>
    <property type="match status" value="1"/>
</dbReference>
<name>A0A291Q3C8_9ACTN</name>
<evidence type="ECO:0000259" key="8">
    <source>
        <dbReference type="PROSITE" id="PS50075"/>
    </source>
</evidence>
<dbReference type="InterPro" id="IPR018201">
    <property type="entry name" value="Ketoacyl_synth_AS"/>
</dbReference>
<evidence type="ECO:0000256" key="6">
    <source>
        <dbReference type="ARBA" id="ARBA00023268"/>
    </source>
</evidence>
<dbReference type="InterPro" id="IPR016035">
    <property type="entry name" value="Acyl_Trfase/lysoPLipase"/>
</dbReference>
<dbReference type="Pfam" id="PF00550">
    <property type="entry name" value="PP-binding"/>
    <property type="match status" value="1"/>
</dbReference>
<accession>A0A291Q3C8</accession>
<keyword evidence="6" id="KW-0511">Multifunctional enzyme</keyword>
<dbReference type="Gene3D" id="3.30.70.3290">
    <property type="match status" value="1"/>
</dbReference>
<dbReference type="Gene3D" id="1.10.1200.10">
    <property type="entry name" value="ACP-like"/>
    <property type="match status" value="1"/>
</dbReference>
<sequence>MTGNTAGRATTADTDNEAKLVAYLQRVTVDLHETRRRLGEVQERGREPIAITGMACRFPGGVRSPEELWDLVANGTDAIGPFPTDRGWDVEKLYDPDPDAVGTTYTRQGGFLHDAADFDASFFGLSPREAAATDPQQRLLLETSWEAVERAGIDPATLRGTGTGVFMGVMYNDYASRLRPVPDGYEGYIGSGSAGSVASGRISYTLGLEGPAVSVDTACSSSLTALHLAIRALRAGECSLALVGGVSVMSTPGVFVEFSRQRGLASDGRCKAFSASADGAGWSEGAGVLLVERLSDAQRLGHPVLAVVRGSAVNQDGASNGLTAPNGPSQERVIGQALADSGLTADRIDAIEGHGTGTTLGDPIEARALLATYGPGRPADRPAWLGSLKSNIGHTQAAAGVGGIIKMVMAMRNGVLPRSLYSEQPSPHVDWSAGNVKLLSAARPWQRDGERPRRAAVSSFGISGTNAHVIVEEAPAPKAAAEQSGEGTDAPAVLPWLLSGRSAEAVRAQAARLLEGTARTGADACPDPHPAAVARALATGRTAFDHRAAVVGRDTDALRAALTRLAAGESAPDVVRGVRRPGDAARPAVLFTGQGSQRPGMGRELYEELPAFARALDETCAALDPHLERPLRDVLFAAPGSPEAELLDRTDWTQPALFAVEVSLYRLVEQWGIRPGQLIGHSVGGIAAAHVAGVFSLADTARLITARGRLMRELPPGGSMLAVQASEEALLDLVEKFEGIAVGAVNGPDASVLSGDADELRRAATLLRKQGVKTKRLRVSHAFHSQLMDPMLPEFRRVAESVEYHEPTLTVVSDLTGEIAGPGVLTDPEYWVRHARGTVRFGDGVRALRENNAGIFLELGPDAVLTPLAQTALPAEPAGERAVFVPALRRDRAEAPSLLAAVAQLHTYGTAVDWPTVLDGAPSDHVDLPTYPFQRRRHWLDEVEEAPAAGGTPGSGATADDAFWTAITESDLDSLTDALALDAEDHPALRAILPRLSAYRRSGGWWYRTGWEGLTDANGPALSGHWLIVTGPEGTADDALATWAADAVRGAGARVTVADTVTRAVEQAGPGGIDGVLSLLTGVGPTLELVRDVTYALPSARLWIGTRGAVSVDASDDAGDPAAARLWGIGQAVALEHPERWGGLIDFPGLLDERAAGRVAAALAGHGGENQLAVRASGSHARRLLHAPLGEERAAPRPRGDGTVLVTVDAGEEGARGPGASGDLGLSVALRLARSGARHVLLVRSPGGSGQALTVEAEAELLALGIEVTVATCDLTDVAALTALRDRLPADRPLTSVVHARGTAGDRLLAELAPAEAERVVGAATATAVALHELASLPDASGQVPALFLLSPATAAPGAPGRAVDLAAGAFLDALAERRRAAGLPAKSVTIGPWTDGGTDEQEQPGVRPVHLPLVVAALARAVTYDAPALITVDADWARLAPRLGASALAPLLRRLPAAAGQLEGPGGGADVRADTDAGGALPALPLEPESLRLLLAKSPAGDRQRLLLRLVRERTSTVLDRGALDSVGADEQFLDMGFSSFMALQLRNELSAVTGVELPVTAVFDHPTPEDLSRMLSGELAGEHEQV</sequence>